<reference evidence="3 4" key="1">
    <citation type="submission" date="2017-06" db="EMBL/GenBank/DDBJ databases">
        <authorList>
            <person name="Kim H.J."/>
            <person name="Triplett B.A."/>
        </authorList>
    </citation>
    <scope>NUCLEOTIDE SEQUENCE [LARGE SCALE GENOMIC DNA]</scope>
    <source>
        <strain evidence="3">FRACA_ARgP5</strain>
    </source>
</reference>
<keyword evidence="4" id="KW-1185">Reference proteome</keyword>
<feature type="region of interest" description="Disordered" evidence="1">
    <location>
        <begin position="61"/>
        <end position="102"/>
    </location>
</feature>
<evidence type="ECO:0000313" key="3">
    <source>
        <dbReference type="EMBL" id="SNQ49904.1"/>
    </source>
</evidence>
<accession>A0A2I2KW66</accession>
<protein>
    <submittedName>
        <fullName evidence="3">Uncharacterized protein</fullName>
    </submittedName>
</protein>
<feature type="transmembrane region" description="Helical" evidence="2">
    <location>
        <begin position="27"/>
        <end position="46"/>
    </location>
</feature>
<proteinExistence type="predicted"/>
<dbReference type="EMBL" id="FZMO01000323">
    <property type="protein sequence ID" value="SNQ49904.1"/>
    <property type="molecule type" value="Genomic_DNA"/>
</dbReference>
<organism evidence="3 4">
    <name type="scientific">Frankia canadensis</name>
    <dbReference type="NCBI Taxonomy" id="1836972"/>
    <lineage>
        <taxon>Bacteria</taxon>
        <taxon>Bacillati</taxon>
        <taxon>Actinomycetota</taxon>
        <taxon>Actinomycetes</taxon>
        <taxon>Frankiales</taxon>
        <taxon>Frankiaceae</taxon>
        <taxon>Frankia</taxon>
    </lineage>
</organism>
<feature type="transmembrane region" description="Helical" evidence="2">
    <location>
        <begin position="118"/>
        <end position="140"/>
    </location>
</feature>
<feature type="region of interest" description="Disordered" evidence="1">
    <location>
        <begin position="148"/>
        <end position="171"/>
    </location>
</feature>
<keyword evidence="2" id="KW-0812">Transmembrane</keyword>
<evidence type="ECO:0000256" key="2">
    <source>
        <dbReference type="SAM" id="Phobius"/>
    </source>
</evidence>
<name>A0A2I2KW66_9ACTN</name>
<dbReference type="AlphaFoldDB" id="A0A2I2KW66"/>
<evidence type="ECO:0000313" key="4">
    <source>
        <dbReference type="Proteomes" id="UP000234331"/>
    </source>
</evidence>
<keyword evidence="2" id="KW-0472">Membrane</keyword>
<sequence length="181" mass="19007">MVSVRVDPRGPGQNEAMIGRLRGKTTWGSLSVFPLFVLVLLGVLLMHGGLSAHVNRQAHAPAGAHSGTSMPVGAMPTRPEATPLSRAGNGPGQRPLTVDHIRNSPDCESGHAGAMCLAFLRLAGFLTGFLTAVLLIGWAAHLVRRGGRRSQTATFRSGRSPPDGPPRSRAPSLASLCVLRL</sequence>
<dbReference type="Proteomes" id="UP000234331">
    <property type="component" value="Unassembled WGS sequence"/>
</dbReference>
<keyword evidence="2" id="KW-1133">Transmembrane helix</keyword>
<gene>
    <name evidence="3" type="ORF">FRACA_390018</name>
</gene>
<feature type="compositionally biased region" description="Low complexity" evidence="1">
    <location>
        <begin position="156"/>
        <end position="171"/>
    </location>
</feature>
<evidence type="ECO:0000256" key="1">
    <source>
        <dbReference type="SAM" id="MobiDB-lite"/>
    </source>
</evidence>